<dbReference type="CDD" id="cd08172">
    <property type="entry name" value="GlyDH-like"/>
    <property type="match status" value="1"/>
</dbReference>
<evidence type="ECO:0000313" key="7">
    <source>
        <dbReference type="EMBL" id="RAZ80986.1"/>
    </source>
</evidence>
<dbReference type="Pfam" id="PF00465">
    <property type="entry name" value="Fe-ADH"/>
    <property type="match status" value="1"/>
</dbReference>
<keyword evidence="2 4" id="KW-0479">Metal-binding</keyword>
<proteinExistence type="inferred from homology"/>
<evidence type="ECO:0000256" key="1">
    <source>
        <dbReference type="ARBA" id="ARBA00007358"/>
    </source>
</evidence>
<feature type="binding site" evidence="4">
    <location>
        <position position="270"/>
    </location>
    <ligand>
        <name>glycerol</name>
        <dbReference type="ChEBI" id="CHEBI:17754"/>
    </ligand>
</feature>
<dbReference type="AlphaFoldDB" id="A0A365L6E8"/>
<dbReference type="PROSITE" id="PS00913">
    <property type="entry name" value="ADH_IRON_1"/>
    <property type="match status" value="1"/>
</dbReference>
<accession>A0A365L6E8</accession>
<keyword evidence="3" id="KW-0560">Oxidoreductase</keyword>
<dbReference type="InterPro" id="IPR016205">
    <property type="entry name" value="Glycerol_DH"/>
</dbReference>
<evidence type="ECO:0000313" key="8">
    <source>
        <dbReference type="Proteomes" id="UP000251002"/>
    </source>
</evidence>
<dbReference type="Proteomes" id="UP000251002">
    <property type="component" value="Unassembled WGS sequence"/>
</dbReference>
<keyword evidence="8" id="KW-1185">Reference proteome</keyword>
<keyword evidence="5" id="KW-0520">NAD</keyword>
<feature type="binding site" evidence="4">
    <location>
        <position position="169"/>
    </location>
    <ligand>
        <name>glycerol</name>
        <dbReference type="ChEBI" id="CHEBI:17754"/>
    </ligand>
</feature>
<dbReference type="PIRSF" id="PIRSF000112">
    <property type="entry name" value="Glycerol_dehydrogenase"/>
    <property type="match status" value="1"/>
</dbReference>
<keyword evidence="4" id="KW-0862">Zinc</keyword>
<evidence type="ECO:0000256" key="5">
    <source>
        <dbReference type="PIRSR" id="PIRSR000112-3"/>
    </source>
</evidence>
<dbReference type="EMBL" id="QLZR01000001">
    <property type="protein sequence ID" value="RAZ80986.1"/>
    <property type="molecule type" value="Genomic_DNA"/>
</dbReference>
<dbReference type="Gene3D" id="1.20.1090.10">
    <property type="entry name" value="Dehydroquinate synthase-like - alpha domain"/>
    <property type="match status" value="1"/>
</dbReference>
<feature type="binding site" evidence="5">
    <location>
        <begin position="114"/>
        <end position="117"/>
    </location>
    <ligand>
        <name>NAD(+)</name>
        <dbReference type="ChEBI" id="CHEBI:57540"/>
    </ligand>
</feature>
<protein>
    <submittedName>
        <fullName evidence="7">Oxidoreductase</fullName>
    </submittedName>
</protein>
<name>A0A365L6E8_9BACL</name>
<comment type="caution">
    <text evidence="7">The sequence shown here is derived from an EMBL/GenBank/DDBJ whole genome shotgun (WGS) entry which is preliminary data.</text>
</comment>
<organism evidence="7 8">
    <name type="scientific">Planococcus halotolerans</name>
    <dbReference type="NCBI Taxonomy" id="2233542"/>
    <lineage>
        <taxon>Bacteria</taxon>
        <taxon>Bacillati</taxon>
        <taxon>Bacillota</taxon>
        <taxon>Bacilli</taxon>
        <taxon>Bacillales</taxon>
        <taxon>Caryophanaceae</taxon>
        <taxon>Planococcus</taxon>
    </lineage>
</organism>
<dbReference type="InterPro" id="IPR018211">
    <property type="entry name" value="ADH_Fe_CS"/>
</dbReference>
<dbReference type="InterPro" id="IPR001670">
    <property type="entry name" value="ADH_Fe/GldA"/>
</dbReference>
<comment type="cofactor">
    <cofactor evidence="4">
        <name>Zn(2+)</name>
        <dbReference type="ChEBI" id="CHEBI:29105"/>
    </cofactor>
    <text evidence="4">Binds 1 zinc ion per subunit.</text>
</comment>
<dbReference type="GO" id="GO:0046872">
    <property type="term" value="F:metal ion binding"/>
    <property type="evidence" value="ECO:0007669"/>
    <property type="project" value="UniProtKB-KW"/>
</dbReference>
<feature type="binding site" evidence="5">
    <location>
        <position position="129"/>
    </location>
    <ligand>
        <name>NAD(+)</name>
        <dbReference type="ChEBI" id="CHEBI:57540"/>
    </ligand>
</feature>
<dbReference type="PANTHER" id="PTHR43616:SF3">
    <property type="entry name" value="HYDROXYCARBOXYLATE DEHYDROGENASE A"/>
    <property type="match status" value="1"/>
</dbReference>
<dbReference type="PANTHER" id="PTHR43616">
    <property type="entry name" value="GLYCEROL DEHYDROGENASE"/>
    <property type="match status" value="1"/>
</dbReference>
<dbReference type="Gene3D" id="3.40.50.1970">
    <property type="match status" value="1"/>
</dbReference>
<dbReference type="GO" id="GO:0016614">
    <property type="term" value="F:oxidoreductase activity, acting on CH-OH group of donors"/>
    <property type="evidence" value="ECO:0007669"/>
    <property type="project" value="InterPro"/>
</dbReference>
<reference evidence="7 8" key="1">
    <citation type="submission" date="2018-06" db="EMBL/GenBank/DDBJ databases">
        <title>The draft genome sequences of strains SCU63 and S1.</title>
        <authorList>
            <person name="Gan L."/>
        </authorList>
    </citation>
    <scope>NUCLEOTIDE SEQUENCE [LARGE SCALE GENOMIC DNA]</scope>
    <source>
        <strain evidence="7 8">SCU63</strain>
    </source>
</reference>
<feature type="domain" description="Alcohol dehydrogenase iron-type/glycerol dehydrogenase GldA" evidence="6">
    <location>
        <begin position="10"/>
        <end position="152"/>
    </location>
</feature>
<dbReference type="SUPFAM" id="SSF56796">
    <property type="entry name" value="Dehydroquinate synthase-like"/>
    <property type="match status" value="1"/>
</dbReference>
<evidence type="ECO:0000259" key="6">
    <source>
        <dbReference type="Pfam" id="PF00465"/>
    </source>
</evidence>
<evidence type="ECO:0000256" key="2">
    <source>
        <dbReference type="ARBA" id="ARBA00022723"/>
    </source>
</evidence>
<gene>
    <name evidence="7" type="ORF">DP120_01480</name>
</gene>
<evidence type="ECO:0000256" key="3">
    <source>
        <dbReference type="ARBA" id="ARBA00023002"/>
    </source>
</evidence>
<comment type="similarity">
    <text evidence="1">Belongs to the iron-containing alcohol dehydrogenase family.</text>
</comment>
<feature type="binding site" evidence="5">
    <location>
        <begin position="92"/>
        <end position="96"/>
    </location>
    <ligand>
        <name>NAD(+)</name>
        <dbReference type="ChEBI" id="CHEBI:57540"/>
    </ligand>
</feature>
<evidence type="ECO:0000256" key="4">
    <source>
        <dbReference type="PIRSR" id="PIRSR000112-1"/>
    </source>
</evidence>
<dbReference type="RefSeq" id="WP_112221412.1">
    <property type="nucleotide sequence ID" value="NZ_CP047673.1"/>
</dbReference>
<sequence length="362" mass="39219">MTEFIVRGAPGTYICEDGILGRLEEHLLSLGYGRILIVHGRDSWKAAASYFPEFQTLKADFIEYSGECSLAEIQRVAESSIQADAILGVGGGKILDLVKAAGQVRNIETVLLPTAPSNCSAWTPISVIYTEEGNFHRFDIHSRNASLLIIEPQIMLEAPTAMLVAGIGDTVAKWYEADVQIRQLPEKTAALAISHYTAKLCLDELIEHGGAAVAAAERGELTARFVKVVETIIMTGGMVGGFGDSYGRVAAAHSIHNGLTVLPETHSIQHGEKVAYGTLIQLILEDRWEEAEKLAVYFQQLGLPISLRDMGLSDISDEGILAVAEKTTKPGETIHLLKTGGVTAEEVAQAIRVYEKHQTIVQ</sequence>
<feature type="binding site" evidence="4">
    <location>
        <position position="253"/>
    </location>
    <ligand>
        <name>glycerol</name>
        <dbReference type="ChEBI" id="CHEBI:17754"/>
    </ligand>
</feature>
<feature type="binding site" evidence="5">
    <location>
        <position position="123"/>
    </location>
    <ligand>
        <name>NAD(+)</name>
        <dbReference type="ChEBI" id="CHEBI:57540"/>
    </ligand>
</feature>